<dbReference type="InterPro" id="IPR036388">
    <property type="entry name" value="WH-like_DNA-bd_sf"/>
</dbReference>
<keyword evidence="3" id="KW-0347">Helicase</keyword>
<dbReference type="InterPro" id="IPR036390">
    <property type="entry name" value="WH_DNA-bd_sf"/>
</dbReference>
<dbReference type="Gene3D" id="3.30.950.30">
    <property type="entry name" value="Schlafen, AAA domain"/>
    <property type="match status" value="1"/>
</dbReference>
<dbReference type="Gene3D" id="1.10.10.10">
    <property type="entry name" value="Winged helix-like DNA-binding domain superfamily/Winged helix DNA-binding domain"/>
    <property type="match status" value="1"/>
</dbReference>
<evidence type="ECO:0000313" key="4">
    <source>
        <dbReference type="Proteomes" id="UP000182771"/>
    </source>
</evidence>
<feature type="compositionally biased region" description="Basic and acidic residues" evidence="1">
    <location>
        <begin position="436"/>
        <end position="460"/>
    </location>
</feature>
<dbReference type="PANTHER" id="PTHR30595">
    <property type="entry name" value="GLPR-RELATED TRANSCRIPTIONAL REPRESSOR"/>
    <property type="match status" value="1"/>
</dbReference>
<keyword evidence="3" id="KW-0547">Nucleotide-binding</keyword>
<dbReference type="GO" id="GO:0004386">
    <property type="term" value="F:helicase activity"/>
    <property type="evidence" value="ECO:0007669"/>
    <property type="project" value="UniProtKB-KW"/>
</dbReference>
<reference evidence="3 4" key="1">
    <citation type="submission" date="2016-10" db="EMBL/GenBank/DDBJ databases">
        <authorList>
            <person name="Varghese N."/>
            <person name="Submissions S."/>
        </authorList>
    </citation>
    <scope>NUCLEOTIDE SEQUENCE [LARGE SCALE GENOMIC DNA]</scope>
    <source>
        <strain evidence="3 4">DSM 11449</strain>
    </source>
</reference>
<dbReference type="GeneID" id="85018173"/>
<feature type="compositionally biased region" description="Basic and acidic residues" evidence="1">
    <location>
        <begin position="409"/>
        <end position="420"/>
    </location>
</feature>
<dbReference type="Pfam" id="PF04326">
    <property type="entry name" value="SLFN_AlbA_2"/>
    <property type="match status" value="1"/>
</dbReference>
<protein>
    <submittedName>
        <fullName evidence="3">ATP-dependent DNA helicase RecG</fullName>
    </submittedName>
</protein>
<dbReference type="Proteomes" id="UP000182771">
    <property type="component" value="Unassembled WGS sequence"/>
</dbReference>
<dbReference type="OrthoDB" id="9807907at2"/>
<dbReference type="Pfam" id="PF13749">
    <property type="entry name" value="HATPase_c_4"/>
    <property type="match status" value="1"/>
</dbReference>
<evidence type="ECO:0000256" key="1">
    <source>
        <dbReference type="SAM" id="MobiDB-lite"/>
    </source>
</evidence>
<dbReference type="EMBL" id="FNND01000009">
    <property type="protein sequence ID" value="SDX13769.1"/>
    <property type="molecule type" value="Genomic_DNA"/>
</dbReference>
<dbReference type="SUPFAM" id="SSF46785">
    <property type="entry name" value="Winged helix' DNA-binding domain"/>
    <property type="match status" value="1"/>
</dbReference>
<accession>A0A1H2ZAF8</accession>
<keyword evidence="3" id="KW-0378">Hydrolase</keyword>
<dbReference type="Gene3D" id="3.30.565.60">
    <property type="match status" value="1"/>
</dbReference>
<evidence type="ECO:0000259" key="2">
    <source>
        <dbReference type="Pfam" id="PF04326"/>
    </source>
</evidence>
<keyword evidence="3" id="KW-0067">ATP-binding</keyword>
<dbReference type="PANTHER" id="PTHR30595:SF6">
    <property type="entry name" value="SCHLAFEN ALBA-2 DOMAIN-CONTAINING PROTEIN"/>
    <property type="match status" value="1"/>
</dbReference>
<proteinExistence type="predicted"/>
<name>A0A1H2ZAF8_9FLAO</name>
<feature type="domain" description="Schlafen AlbA-2" evidence="2">
    <location>
        <begin position="15"/>
        <end position="129"/>
    </location>
</feature>
<dbReference type="RefSeq" id="WP_016419292.1">
    <property type="nucleotide sequence ID" value="NZ_FNND01000009.1"/>
</dbReference>
<evidence type="ECO:0000313" key="3">
    <source>
        <dbReference type="EMBL" id="SDX13769.1"/>
    </source>
</evidence>
<dbReference type="InterPro" id="IPR038461">
    <property type="entry name" value="Schlafen_AlbA_2_dom_sf"/>
</dbReference>
<keyword evidence="4" id="KW-1185">Reference proteome</keyword>
<gene>
    <name evidence="3" type="ORF">SAMN05444420_10954</name>
</gene>
<dbReference type="InterPro" id="IPR038475">
    <property type="entry name" value="RecG_C_sf"/>
</dbReference>
<organism evidence="3 4">
    <name type="scientific">Capnocytophaga granulosa</name>
    <dbReference type="NCBI Taxonomy" id="45242"/>
    <lineage>
        <taxon>Bacteria</taxon>
        <taxon>Pseudomonadati</taxon>
        <taxon>Bacteroidota</taxon>
        <taxon>Flavobacteriia</taxon>
        <taxon>Flavobacteriales</taxon>
        <taxon>Flavobacteriaceae</taxon>
        <taxon>Capnocytophaga</taxon>
    </lineage>
</organism>
<dbReference type="Pfam" id="PF13412">
    <property type="entry name" value="HTH_24"/>
    <property type="match status" value="1"/>
</dbReference>
<dbReference type="InterPro" id="IPR007421">
    <property type="entry name" value="Schlafen_AlbA_2_dom"/>
</dbReference>
<comment type="caution">
    <text evidence="3">The sequence shown here is derived from an EMBL/GenBank/DDBJ whole genome shotgun (WGS) entry which is preliminary data.</text>
</comment>
<dbReference type="AlphaFoldDB" id="A0A1H2ZAF8"/>
<sequence length="580" mass="65356">MITKEHLQKILSDTESYHIEKTVATDNMDKFSQAICAFSNDVADSKKKGYLIIGVRDNGELAGLQVDDKLLLQISNIRTDGNILPQPVMTVEKFSFAQGDVLVVEVTPSQVPPVRYRGRIWVRVGPRKSIATEAEEKLLTERRLSNIRTFDAMPCLGTTLEDLDITLFKKEYLSKAVAEDILQEDKRTIEEQMASLGLYDLRYQCPTNAAIVLFGNNPERFLHGAYIQYVRFKGLDRAGDIINEHKFSGNLCKVLPRIDVFVETSIAQKRPIPISVLREKTVSKYPYWATRELLMNAIMHRDYESNAPVAFYEYDDRIEIQNAGGLYGKVSANNFPNVSDYRNPFIAEAMKVLGYVNRFSRGVYRVQKELEENGNGKASFDFSLITAFRVVEPISTTYFEEGFGEEESDNKLGESTDKTPNKLPNKLEGLPNKTPNKSEETPNKSEELPNKTSIKSEELPNKSGELPNKIEKIPNKSTNKTPNKKEESTNKSGETPNKFEELPNKSEGLPNKSGGTTQETTQERILVAIQAKPEVTQKELAQTIGITLDGIKYHIKNMTKLGIIKHEGSTKSGKWIIINN</sequence>
<feature type="region of interest" description="Disordered" evidence="1">
    <location>
        <begin position="401"/>
        <end position="520"/>
    </location>
</feature>